<organism evidence="1 2">
    <name type="scientific">Stylophora pistillata</name>
    <name type="common">Smooth cauliflower coral</name>
    <dbReference type="NCBI Taxonomy" id="50429"/>
    <lineage>
        <taxon>Eukaryota</taxon>
        <taxon>Metazoa</taxon>
        <taxon>Cnidaria</taxon>
        <taxon>Anthozoa</taxon>
        <taxon>Hexacorallia</taxon>
        <taxon>Scleractinia</taxon>
        <taxon>Astrocoeniina</taxon>
        <taxon>Pocilloporidae</taxon>
        <taxon>Stylophora</taxon>
    </lineage>
</organism>
<accession>A0A2B4RRL8</accession>
<proteinExistence type="predicted"/>
<dbReference type="EMBL" id="LSMT01000382">
    <property type="protein sequence ID" value="PFX18978.1"/>
    <property type="molecule type" value="Genomic_DNA"/>
</dbReference>
<evidence type="ECO:0000313" key="1">
    <source>
        <dbReference type="EMBL" id="PFX18978.1"/>
    </source>
</evidence>
<comment type="caution">
    <text evidence="1">The sequence shown here is derived from an EMBL/GenBank/DDBJ whole genome shotgun (WGS) entry which is preliminary data.</text>
</comment>
<dbReference type="Proteomes" id="UP000225706">
    <property type="component" value="Unassembled WGS sequence"/>
</dbReference>
<protein>
    <submittedName>
        <fullName evidence="1">Uncharacterized protein</fullName>
    </submittedName>
</protein>
<reference evidence="2" key="1">
    <citation type="journal article" date="2017" name="bioRxiv">
        <title>Comparative analysis of the genomes of Stylophora pistillata and Acropora digitifera provides evidence for extensive differences between species of corals.</title>
        <authorList>
            <person name="Voolstra C.R."/>
            <person name="Li Y."/>
            <person name="Liew Y.J."/>
            <person name="Baumgarten S."/>
            <person name="Zoccola D."/>
            <person name="Flot J.-F."/>
            <person name="Tambutte S."/>
            <person name="Allemand D."/>
            <person name="Aranda M."/>
        </authorList>
    </citation>
    <scope>NUCLEOTIDE SEQUENCE [LARGE SCALE GENOMIC DNA]</scope>
</reference>
<sequence>MNHYLVDNVVKPGDNADFKNKDIAMVKLGFQYEYTREKTAYKPWEKKEDDLLKQLVADSDDHEKEFKKNTVRDVTEADQNLVSLIHLEKKNGVLLAGTSGCPILAKKEEASKYTLAGLHFSGDKDDKDGKAYALPWNESIQSYIRNGTIIIANTEAFFGNKKLSESLPGALKETERIHKTLKESATENKLTVYLFDGTMIN</sequence>
<name>A0A2B4RRL8_STYPI</name>
<gene>
    <name evidence="1" type="ORF">AWC38_SpisGene16621</name>
</gene>
<dbReference type="AlphaFoldDB" id="A0A2B4RRL8"/>
<keyword evidence="2" id="KW-1185">Reference proteome</keyword>
<evidence type="ECO:0000313" key="2">
    <source>
        <dbReference type="Proteomes" id="UP000225706"/>
    </source>
</evidence>